<feature type="domain" description="HAMP" evidence="14">
    <location>
        <begin position="289"/>
        <end position="342"/>
    </location>
</feature>
<evidence type="ECO:0000259" key="11">
    <source>
        <dbReference type="PROSITE" id="PS50110"/>
    </source>
</evidence>
<dbReference type="SMART" id="SM00086">
    <property type="entry name" value="PAC"/>
    <property type="match status" value="2"/>
</dbReference>
<keyword evidence="3 9" id="KW-0597">Phosphoprotein</keyword>
<keyword evidence="5" id="KW-0547">Nucleotide-binding</keyword>
<evidence type="ECO:0000256" key="4">
    <source>
        <dbReference type="ARBA" id="ARBA00022679"/>
    </source>
</evidence>
<dbReference type="NCBIfam" id="TIGR00229">
    <property type="entry name" value="sensory_box"/>
    <property type="match status" value="2"/>
</dbReference>
<feature type="domain" description="Histidine kinase" evidence="10">
    <location>
        <begin position="608"/>
        <end position="819"/>
    </location>
</feature>
<evidence type="ECO:0000256" key="6">
    <source>
        <dbReference type="ARBA" id="ARBA00022777"/>
    </source>
</evidence>
<dbReference type="InterPro" id="IPR003661">
    <property type="entry name" value="HisK_dim/P_dom"/>
</dbReference>
<dbReference type="GeneID" id="7270364"/>
<dbReference type="CDD" id="cd06225">
    <property type="entry name" value="HAMP"/>
    <property type="match status" value="1"/>
</dbReference>
<comment type="catalytic activity">
    <reaction evidence="1">
        <text>ATP + protein L-histidine = ADP + protein N-phospho-L-histidine.</text>
        <dbReference type="EC" id="2.7.13.3"/>
    </reaction>
</comment>
<dbReference type="PROSITE" id="PS50109">
    <property type="entry name" value="HIS_KIN"/>
    <property type="match status" value="1"/>
</dbReference>
<dbReference type="CDD" id="cd00082">
    <property type="entry name" value="HisKA"/>
    <property type="match status" value="1"/>
</dbReference>
<evidence type="ECO:0000256" key="5">
    <source>
        <dbReference type="ARBA" id="ARBA00022741"/>
    </source>
</evidence>
<dbReference type="STRING" id="521011.Mpal_1818"/>
<dbReference type="OrthoDB" id="115915at2157"/>
<dbReference type="GO" id="GO:0006355">
    <property type="term" value="P:regulation of DNA-templated transcription"/>
    <property type="evidence" value="ECO:0007669"/>
    <property type="project" value="InterPro"/>
</dbReference>
<keyword evidence="4" id="KW-0808">Transferase</keyword>
<dbReference type="eggNOG" id="arCOG02391">
    <property type="taxonomic scope" value="Archaea"/>
</dbReference>
<dbReference type="SMART" id="SM00091">
    <property type="entry name" value="PAS"/>
    <property type="match status" value="2"/>
</dbReference>
<dbReference type="SMART" id="SM00448">
    <property type="entry name" value="REC"/>
    <property type="match status" value="1"/>
</dbReference>
<dbReference type="SUPFAM" id="SSF52172">
    <property type="entry name" value="CheY-like"/>
    <property type="match status" value="1"/>
</dbReference>
<dbReference type="Pfam" id="PF08448">
    <property type="entry name" value="PAS_4"/>
    <property type="match status" value="1"/>
</dbReference>
<dbReference type="SUPFAM" id="SSF55874">
    <property type="entry name" value="ATPase domain of HSP90 chaperone/DNA topoisomerase II/histidine kinase"/>
    <property type="match status" value="1"/>
</dbReference>
<dbReference type="GO" id="GO:0005524">
    <property type="term" value="F:ATP binding"/>
    <property type="evidence" value="ECO:0007669"/>
    <property type="project" value="UniProtKB-KW"/>
</dbReference>
<dbReference type="Pfam" id="PF05228">
    <property type="entry name" value="CHASE4"/>
    <property type="match status" value="1"/>
</dbReference>
<feature type="domain" description="PAC" evidence="13">
    <location>
        <begin position="412"/>
        <end position="471"/>
    </location>
</feature>
<dbReference type="HOGENOM" id="CLU_291292_0_0_2"/>
<dbReference type="PROSITE" id="PS50112">
    <property type="entry name" value="PAS"/>
    <property type="match status" value="2"/>
</dbReference>
<proteinExistence type="predicted"/>
<dbReference type="PROSITE" id="PS50113">
    <property type="entry name" value="PAC"/>
    <property type="match status" value="2"/>
</dbReference>
<gene>
    <name evidence="15" type="ordered locus">Mpal_1818</name>
</gene>
<dbReference type="PANTHER" id="PTHR43065">
    <property type="entry name" value="SENSOR HISTIDINE KINASE"/>
    <property type="match status" value="1"/>
</dbReference>
<dbReference type="InterPro" id="IPR000014">
    <property type="entry name" value="PAS"/>
</dbReference>
<evidence type="ECO:0000259" key="10">
    <source>
        <dbReference type="PROSITE" id="PS50109"/>
    </source>
</evidence>
<keyword evidence="7" id="KW-0067">ATP-binding</keyword>
<dbReference type="InterPro" id="IPR001610">
    <property type="entry name" value="PAC"/>
</dbReference>
<dbReference type="GO" id="GO:0016020">
    <property type="term" value="C:membrane"/>
    <property type="evidence" value="ECO:0007669"/>
    <property type="project" value="InterPro"/>
</dbReference>
<dbReference type="Gene3D" id="1.10.287.130">
    <property type="match status" value="1"/>
</dbReference>
<evidence type="ECO:0000313" key="15">
    <source>
        <dbReference type="EMBL" id="ACL17124.1"/>
    </source>
</evidence>
<evidence type="ECO:0000256" key="8">
    <source>
        <dbReference type="ARBA" id="ARBA00023012"/>
    </source>
</evidence>
<dbReference type="Pfam" id="PF00989">
    <property type="entry name" value="PAS"/>
    <property type="match status" value="1"/>
</dbReference>
<dbReference type="Proteomes" id="UP000002457">
    <property type="component" value="Chromosome"/>
</dbReference>
<reference evidence="15 16" key="1">
    <citation type="journal article" date="2015" name="Genome Announc.">
        <title>Complete Genome Sequence of Methanosphaerula palustris E1-9CT, a Hydrogenotrophic Methanogen Isolated from a Minerotrophic Fen Peatland.</title>
        <authorList>
            <person name="Cadillo-Quiroz H."/>
            <person name="Browne P."/>
            <person name="Kyrpides N."/>
            <person name="Woyke T."/>
            <person name="Goodwin L."/>
            <person name="Detter C."/>
            <person name="Yavitt J.B."/>
            <person name="Zinder S.H."/>
        </authorList>
    </citation>
    <scope>NUCLEOTIDE SEQUENCE [LARGE SCALE GENOMIC DNA]</scope>
    <source>
        <strain evidence="16">ATCC BAA-1556 / DSM 19958 / E1-9c</strain>
    </source>
</reference>
<evidence type="ECO:0000256" key="1">
    <source>
        <dbReference type="ARBA" id="ARBA00000085"/>
    </source>
</evidence>
<evidence type="ECO:0000256" key="9">
    <source>
        <dbReference type="PROSITE-ProRule" id="PRU00169"/>
    </source>
</evidence>
<dbReference type="InterPro" id="IPR036890">
    <property type="entry name" value="HATPase_C_sf"/>
</dbReference>
<dbReference type="Gene3D" id="6.10.340.10">
    <property type="match status" value="1"/>
</dbReference>
<keyword evidence="16" id="KW-1185">Reference proteome</keyword>
<dbReference type="eggNOG" id="arCOG06192">
    <property type="taxonomic scope" value="Archaea"/>
</dbReference>
<dbReference type="InterPro" id="IPR001789">
    <property type="entry name" value="Sig_transdc_resp-reg_receiver"/>
</dbReference>
<evidence type="ECO:0000256" key="3">
    <source>
        <dbReference type="ARBA" id="ARBA00022553"/>
    </source>
</evidence>
<dbReference type="RefSeq" id="WP_012618443.1">
    <property type="nucleotide sequence ID" value="NC_011832.1"/>
</dbReference>
<dbReference type="SMART" id="SM00304">
    <property type="entry name" value="HAMP"/>
    <property type="match status" value="1"/>
</dbReference>
<feature type="domain" description="PAS" evidence="12">
    <location>
        <begin position="347"/>
        <end position="417"/>
    </location>
</feature>
<name>B8GK53_METPE</name>
<evidence type="ECO:0000313" key="16">
    <source>
        <dbReference type="Proteomes" id="UP000002457"/>
    </source>
</evidence>
<keyword evidence="6 15" id="KW-0418">Kinase</keyword>
<dbReference type="EC" id="2.7.13.3" evidence="2"/>
<feature type="domain" description="Response regulatory" evidence="11">
    <location>
        <begin position="835"/>
        <end position="955"/>
    </location>
</feature>
<evidence type="ECO:0000259" key="13">
    <source>
        <dbReference type="PROSITE" id="PS50113"/>
    </source>
</evidence>
<dbReference type="InterPro" id="IPR003660">
    <property type="entry name" value="HAMP_dom"/>
</dbReference>
<dbReference type="SMART" id="SM00387">
    <property type="entry name" value="HATPase_c"/>
    <property type="match status" value="1"/>
</dbReference>
<organism evidence="15 16">
    <name type="scientific">Methanosphaerula palustris (strain ATCC BAA-1556 / DSM 19958 / E1-9c)</name>
    <dbReference type="NCBI Taxonomy" id="521011"/>
    <lineage>
        <taxon>Archaea</taxon>
        <taxon>Methanobacteriati</taxon>
        <taxon>Methanobacteriota</taxon>
        <taxon>Stenosarchaea group</taxon>
        <taxon>Methanomicrobia</taxon>
        <taxon>Methanomicrobiales</taxon>
        <taxon>Methanoregulaceae</taxon>
        <taxon>Methanosphaerula</taxon>
    </lineage>
</organism>
<dbReference type="Pfam" id="PF02518">
    <property type="entry name" value="HATPase_c"/>
    <property type="match status" value="1"/>
</dbReference>
<dbReference type="PROSITE" id="PS50885">
    <property type="entry name" value="HAMP"/>
    <property type="match status" value="1"/>
</dbReference>
<dbReference type="Gene3D" id="3.30.450.20">
    <property type="entry name" value="PAS domain"/>
    <property type="match status" value="2"/>
</dbReference>
<dbReference type="Pfam" id="PF00672">
    <property type="entry name" value="HAMP"/>
    <property type="match status" value="1"/>
</dbReference>
<feature type="domain" description="PAS" evidence="12">
    <location>
        <begin position="472"/>
        <end position="526"/>
    </location>
</feature>
<dbReference type="Pfam" id="PF00072">
    <property type="entry name" value="Response_reg"/>
    <property type="match status" value="1"/>
</dbReference>
<dbReference type="Gene3D" id="3.30.565.10">
    <property type="entry name" value="Histidine kinase-like ATPase, C-terminal domain"/>
    <property type="match status" value="1"/>
</dbReference>
<dbReference type="InterPro" id="IPR013767">
    <property type="entry name" value="PAS_fold"/>
</dbReference>
<evidence type="ECO:0000259" key="12">
    <source>
        <dbReference type="PROSITE" id="PS50112"/>
    </source>
</evidence>
<dbReference type="InterPro" id="IPR013656">
    <property type="entry name" value="PAS_4"/>
</dbReference>
<dbReference type="InterPro" id="IPR005467">
    <property type="entry name" value="His_kinase_dom"/>
</dbReference>
<dbReference type="CDD" id="cd00156">
    <property type="entry name" value="REC"/>
    <property type="match status" value="1"/>
</dbReference>
<dbReference type="InterPro" id="IPR000700">
    <property type="entry name" value="PAS-assoc_C"/>
</dbReference>
<evidence type="ECO:0000259" key="14">
    <source>
        <dbReference type="PROSITE" id="PS50885"/>
    </source>
</evidence>
<dbReference type="CDD" id="cd00130">
    <property type="entry name" value="PAS"/>
    <property type="match status" value="2"/>
</dbReference>
<dbReference type="SUPFAM" id="SSF55785">
    <property type="entry name" value="PYP-like sensor domain (PAS domain)"/>
    <property type="match status" value="2"/>
</dbReference>
<dbReference type="PRINTS" id="PR00344">
    <property type="entry name" value="BCTRLSENSOR"/>
</dbReference>
<keyword evidence="8" id="KW-0902">Two-component regulatory system</keyword>
<accession>B8GK53</accession>
<dbReference type="eggNOG" id="arCOG04446">
    <property type="taxonomic scope" value="Archaea"/>
</dbReference>
<dbReference type="EMBL" id="CP001338">
    <property type="protein sequence ID" value="ACL17124.1"/>
    <property type="molecule type" value="Genomic_DNA"/>
</dbReference>
<dbReference type="InterPro" id="IPR011006">
    <property type="entry name" value="CheY-like_superfamily"/>
</dbReference>
<dbReference type="Gene3D" id="3.40.50.2300">
    <property type="match status" value="1"/>
</dbReference>
<dbReference type="InterPro" id="IPR004358">
    <property type="entry name" value="Sig_transdc_His_kin-like_C"/>
</dbReference>
<dbReference type="InterPro" id="IPR007892">
    <property type="entry name" value="CHASE4"/>
</dbReference>
<evidence type="ECO:0000256" key="2">
    <source>
        <dbReference type="ARBA" id="ARBA00012438"/>
    </source>
</evidence>
<dbReference type="PANTHER" id="PTHR43065:SF42">
    <property type="entry name" value="TWO-COMPONENT SENSOR PPRA"/>
    <property type="match status" value="1"/>
</dbReference>
<protein>
    <recommendedName>
        <fullName evidence="2">histidine kinase</fullName>
        <ecNumber evidence="2">2.7.13.3</ecNumber>
    </recommendedName>
</protein>
<dbReference type="GO" id="GO:0000155">
    <property type="term" value="F:phosphorelay sensor kinase activity"/>
    <property type="evidence" value="ECO:0007669"/>
    <property type="project" value="InterPro"/>
</dbReference>
<dbReference type="AlphaFoldDB" id="B8GK53"/>
<feature type="modified residue" description="4-aspartylphosphate" evidence="9">
    <location>
        <position position="889"/>
    </location>
</feature>
<dbReference type="KEGG" id="mpl:Mpal_1818"/>
<evidence type="ECO:0000256" key="7">
    <source>
        <dbReference type="ARBA" id="ARBA00022840"/>
    </source>
</evidence>
<dbReference type="InterPro" id="IPR003594">
    <property type="entry name" value="HATPase_dom"/>
</dbReference>
<feature type="domain" description="PAC" evidence="13">
    <location>
        <begin position="543"/>
        <end position="595"/>
    </location>
</feature>
<dbReference type="PROSITE" id="PS50110">
    <property type="entry name" value="RESPONSE_REGULATORY"/>
    <property type="match status" value="1"/>
</dbReference>
<dbReference type="InterPro" id="IPR035965">
    <property type="entry name" value="PAS-like_dom_sf"/>
</dbReference>
<sequence length="976" mass="107334" precursor="true">MKLREKILLALAVTLISVLVVMLFFTATVIRDGYVNLETDQMQHEASQARAAVDADLSTINSHLMERAAWNDTFTFVTDPTDRSYVSTNNISQTFTTCDINVLLIYDHDHRLLYGQGFNLSSDTFEQFSPLLLDTISTTPGFLNVTAEEGSKTGILMVGDQPMLLASQPVLTSSFLGPSPGVMMMGQYLDPAQVNRLAEQSGVPFTLVQNRSAVGPVSMDSVSISSLNSSQVAAVLPLSDVAGTGSLLIRVQEPRTIVLNGAESARTFIMTTMLISLLFVFLSLGFVDRTVLTRLNRLITGVRAIRMNGENARIEGIAGSDELALLSAAINGMLDELSLAHQSTRESEERYRTLAESAQDLIFLFGTDGRLTYANPTALATLRMTSRESFGQTFTGLFSSEESSSAATVFQMVLETRTPNRFEVDGTIAGSDHCFDVEVIPLINPDGGFGEVMGIARDITERKRVEETIRYMNAYNRSLIEISRDLLIIVDPDGIITDLNATSEQVLGFLRQDMIGTRLAEHFTEPALIRDCCQGVLDNGIRRESEVCIRHREGHIIPLHCTASLFRDYEGTLIGVLVAARDISEENQMEEDRLRLAKLETLGVMSGSLAHQFNNLHTSILGNLTLARSMLYDREALLGRLDEAEDQLTRARMVTNKLLTFSRGGEPLRSFQEVEPLLHEAAENCNGRGSYQIEYRVSDDLPRVFLDRDQIVEALQQLITNAMEAMPRGGTITIVAELCDRTDGEREPQLCIRVIDIGQGIPDENQKKIFELNFTTKDGAAGLGLPLARSVIQKHGGEIEVSSGPGGGTIVTFMIPIGHDRPLDLAPRLPTGRTRVLIMDDEEAITDILRIWLTRRGYDPVITDDGVSAIQAYQEAMIQHRPFDIVFLDLIVPGGMGGEETMRGLLSLDRAVRAVVCSGYSNDPVMASYLDYGFVGLLPKPFQLTAMEELIQSILLGTKGAMPSDPNNSVISDQPE</sequence>